<dbReference type="AlphaFoldDB" id="A6JBV0"/>
<dbReference type="Proteomes" id="UP000234681">
    <property type="component" value="Chromosome 1"/>
</dbReference>
<evidence type="ECO:0000313" key="3">
    <source>
        <dbReference type="Proteomes" id="UP000234681"/>
    </source>
</evidence>
<sequence length="82" mass="8637">MCGVPQKAPLGCSFHICGLGFLQTPCANGGLVMSQYGAASSASLQLGPSLFTKCMYGCVCVCILGFYAVNRHHDQGNSYKNI</sequence>
<name>A6JBV0_RAT</name>
<protein>
    <submittedName>
        <fullName evidence="2">RCG24833</fullName>
    </submittedName>
</protein>
<keyword evidence="1" id="KW-1133">Transmembrane helix</keyword>
<proteinExistence type="predicted"/>
<keyword evidence="1" id="KW-0812">Transmembrane</keyword>
<reference evidence="3" key="1">
    <citation type="submission" date="2005-09" db="EMBL/GenBank/DDBJ databases">
        <authorList>
            <person name="Mural R.J."/>
            <person name="Li P.W."/>
            <person name="Adams M.D."/>
            <person name="Amanatides P.G."/>
            <person name="Baden-Tillson H."/>
            <person name="Barnstead M."/>
            <person name="Chin S.H."/>
            <person name="Dew I."/>
            <person name="Evans C.A."/>
            <person name="Ferriera S."/>
            <person name="Flanigan M."/>
            <person name="Fosler C."/>
            <person name="Glodek A."/>
            <person name="Gu Z."/>
            <person name="Holt R.A."/>
            <person name="Jennings D."/>
            <person name="Kraft C.L."/>
            <person name="Lu F."/>
            <person name="Nguyen T."/>
            <person name="Nusskern D.R."/>
            <person name="Pfannkoch C.M."/>
            <person name="Sitter C."/>
            <person name="Sutton G.G."/>
            <person name="Venter J.C."/>
            <person name="Wang Z."/>
            <person name="Woodage T."/>
            <person name="Zheng X.H."/>
            <person name="Zhong F."/>
        </authorList>
    </citation>
    <scope>NUCLEOTIDE SEQUENCE [LARGE SCALE GENOMIC DNA]</scope>
    <source>
        <strain>BN</strain>
        <strain evidence="3">Sprague-Dawley</strain>
    </source>
</reference>
<feature type="transmembrane region" description="Helical" evidence="1">
    <location>
        <begin position="50"/>
        <end position="69"/>
    </location>
</feature>
<evidence type="ECO:0000313" key="2">
    <source>
        <dbReference type="EMBL" id="EDM08477.1"/>
    </source>
</evidence>
<accession>A6JBV0</accession>
<gene>
    <name evidence="2" type="ORF">rCG_24833</name>
</gene>
<keyword evidence="1" id="KW-0472">Membrane</keyword>
<evidence type="ECO:0000256" key="1">
    <source>
        <dbReference type="SAM" id="Phobius"/>
    </source>
</evidence>
<dbReference type="EMBL" id="CH473980">
    <property type="protein sequence ID" value="EDM08477.1"/>
    <property type="molecule type" value="Genomic_DNA"/>
</dbReference>
<organism evidence="2 3">
    <name type="scientific">Rattus norvegicus</name>
    <name type="common">Rat</name>
    <dbReference type="NCBI Taxonomy" id="10116"/>
    <lineage>
        <taxon>Eukaryota</taxon>
        <taxon>Metazoa</taxon>
        <taxon>Chordata</taxon>
        <taxon>Craniata</taxon>
        <taxon>Vertebrata</taxon>
        <taxon>Euteleostomi</taxon>
        <taxon>Mammalia</taxon>
        <taxon>Eutheria</taxon>
        <taxon>Euarchontoglires</taxon>
        <taxon>Glires</taxon>
        <taxon>Rodentia</taxon>
        <taxon>Myomorpha</taxon>
        <taxon>Muroidea</taxon>
        <taxon>Muridae</taxon>
        <taxon>Murinae</taxon>
        <taxon>Rattus</taxon>
    </lineage>
</organism>